<protein>
    <submittedName>
        <fullName evidence="2">MarR family transcriptional regulator</fullName>
    </submittedName>
</protein>
<dbReference type="SMART" id="SM00347">
    <property type="entry name" value="HTH_MARR"/>
    <property type="match status" value="1"/>
</dbReference>
<dbReference type="InterPro" id="IPR039422">
    <property type="entry name" value="MarR/SlyA-like"/>
</dbReference>
<sequence>MTLRRSAMTSYQAAFCSCFPDFLMQQQALAAMVAWMRLDSALKAFEAALKRDHKITTLQLAVLHIVSERPHIPLAALRKALLAHPATLGQAIDDLRRKGLCQVRTNPEDRRARNVSLSAAGAALVAAVPMAGPMRLRDVVGENERLDRLTPALNDALELFGLEDWTGR</sequence>
<name>A0A7X3K3P3_9HYPH</name>
<keyword evidence="3" id="KW-1185">Reference proteome</keyword>
<dbReference type="PANTHER" id="PTHR33164">
    <property type="entry name" value="TRANSCRIPTIONAL REGULATOR, MARR FAMILY"/>
    <property type="match status" value="1"/>
</dbReference>
<accession>A0A7X3K3P3</accession>
<dbReference type="PROSITE" id="PS51257">
    <property type="entry name" value="PROKAR_LIPOPROTEIN"/>
    <property type="match status" value="1"/>
</dbReference>
<dbReference type="EMBL" id="WQRF01000002">
    <property type="protein sequence ID" value="MVS99155.1"/>
    <property type="molecule type" value="Genomic_DNA"/>
</dbReference>
<dbReference type="PANTHER" id="PTHR33164:SF43">
    <property type="entry name" value="HTH-TYPE TRANSCRIPTIONAL REPRESSOR YETL"/>
    <property type="match status" value="1"/>
</dbReference>
<dbReference type="InterPro" id="IPR000835">
    <property type="entry name" value="HTH_MarR-typ"/>
</dbReference>
<dbReference type="SUPFAM" id="SSF46785">
    <property type="entry name" value="Winged helix' DNA-binding domain"/>
    <property type="match status" value="1"/>
</dbReference>
<organism evidence="2 3">
    <name type="scientific">Devosia marina</name>
    <dbReference type="NCBI Taxonomy" id="2683198"/>
    <lineage>
        <taxon>Bacteria</taxon>
        <taxon>Pseudomonadati</taxon>
        <taxon>Pseudomonadota</taxon>
        <taxon>Alphaproteobacteria</taxon>
        <taxon>Hyphomicrobiales</taxon>
        <taxon>Devosiaceae</taxon>
        <taxon>Devosia</taxon>
    </lineage>
</organism>
<dbReference type="GO" id="GO:0006950">
    <property type="term" value="P:response to stress"/>
    <property type="evidence" value="ECO:0007669"/>
    <property type="project" value="TreeGrafter"/>
</dbReference>
<proteinExistence type="predicted"/>
<evidence type="ECO:0000313" key="2">
    <source>
        <dbReference type="EMBL" id="MVS99155.1"/>
    </source>
</evidence>
<gene>
    <name evidence="2" type="ORF">GO014_09000</name>
</gene>
<dbReference type="AlphaFoldDB" id="A0A7X3K3P3"/>
<dbReference type="Proteomes" id="UP000438106">
    <property type="component" value="Unassembled WGS sequence"/>
</dbReference>
<dbReference type="InterPro" id="IPR036390">
    <property type="entry name" value="WH_DNA-bd_sf"/>
</dbReference>
<feature type="domain" description="HTH marR-type" evidence="1">
    <location>
        <begin position="19"/>
        <end position="168"/>
    </location>
</feature>
<dbReference type="PROSITE" id="PS50995">
    <property type="entry name" value="HTH_MARR_2"/>
    <property type="match status" value="1"/>
</dbReference>
<reference evidence="2 3" key="1">
    <citation type="submission" date="2019-12" db="EMBL/GenBank/DDBJ databases">
        <title>Devosia maris sp. nov., isolated from the deep seawater.</title>
        <authorList>
            <person name="Liu Y."/>
        </authorList>
    </citation>
    <scope>NUCLEOTIDE SEQUENCE [LARGE SCALE GENOMIC DNA]</scope>
    <source>
        <strain evidence="2 3">L53-10-65</strain>
    </source>
</reference>
<dbReference type="GO" id="GO:0003700">
    <property type="term" value="F:DNA-binding transcription factor activity"/>
    <property type="evidence" value="ECO:0007669"/>
    <property type="project" value="InterPro"/>
</dbReference>
<comment type="caution">
    <text evidence="2">The sequence shown here is derived from an EMBL/GenBank/DDBJ whole genome shotgun (WGS) entry which is preliminary data.</text>
</comment>
<dbReference type="InterPro" id="IPR036388">
    <property type="entry name" value="WH-like_DNA-bd_sf"/>
</dbReference>
<dbReference type="Gene3D" id="1.10.10.10">
    <property type="entry name" value="Winged helix-like DNA-binding domain superfamily/Winged helix DNA-binding domain"/>
    <property type="match status" value="1"/>
</dbReference>
<evidence type="ECO:0000259" key="1">
    <source>
        <dbReference type="PROSITE" id="PS50995"/>
    </source>
</evidence>
<dbReference type="Pfam" id="PF01047">
    <property type="entry name" value="MarR"/>
    <property type="match status" value="1"/>
</dbReference>
<evidence type="ECO:0000313" key="3">
    <source>
        <dbReference type="Proteomes" id="UP000438106"/>
    </source>
</evidence>